<dbReference type="PANTHER" id="PTHR13343">
    <property type="entry name" value="CREG1 PROTEIN"/>
    <property type="match status" value="1"/>
</dbReference>
<keyword evidence="3" id="KW-1185">Reference proteome</keyword>
<dbReference type="PANTHER" id="PTHR13343:SF18">
    <property type="entry name" value="PENTATRICOPEPTIDE REPEAT (PPR) SUPERFAMILY PROTEIN"/>
    <property type="match status" value="1"/>
</dbReference>
<dbReference type="SUPFAM" id="SSF81324">
    <property type="entry name" value="Voltage-gated potassium channels"/>
    <property type="match status" value="1"/>
</dbReference>
<dbReference type="EMBL" id="JASCZI010271934">
    <property type="protein sequence ID" value="MED6217924.1"/>
    <property type="molecule type" value="Genomic_DNA"/>
</dbReference>
<evidence type="ECO:0000256" key="1">
    <source>
        <dbReference type="SAM" id="Phobius"/>
    </source>
</evidence>
<name>A0ABU6Z5V8_9FABA</name>
<keyword evidence="1" id="KW-0812">Transmembrane</keyword>
<sequence length="548" mass="61974">MYEPLLSLFSSKGEEAHSPSTQTSHNEQCLHDHVLAAPSLSQSTSSYINLVANLSIKKRKIAHRSRSAPTVLVTDAGIDFDEPSEPISIQNGLVEYICDAQEAFTLSMIDENRYERILWTYIVDEEKGRMRIRTKVSLALVVVIGCITIGAVTAHFLEVGYRDYSFKTVTGRCFAIIWLLVSTLAVARAFLYLTDYSMHKRKRKMAKLVLHKKITLSDLVAADLDNDGSISPLIYGHEQQQLQSDDALRATRSDEPNQQELHLDNNKISHLVMDSSIHPVIGWFVEPRGSNIFTTLFVRKVFRYISNQLVAIPALTLSSTLLTTSPNHHRRLPPGPVRLPSRRASTFHRLASACDLQSPSRAPAFHRRQLLPSTIWAFFISVAGAYQLLMHKVRLFYVYGSHLDIDVKDFRNAKPNILSRYASKIPRNFNKNYEHALKTLWKKRGLDIEGACFIGIYRLCTDVRVFKGTKGTKHVRVLDKCKSSTFGLSIEDSDFLLESSSGTQLSPVETARTVVEAHRRAALVFRPPMDQILGNRMSFHILIILLER</sequence>
<comment type="caution">
    <text evidence="2">The sequence shown here is derived from an EMBL/GenBank/DDBJ whole genome shotgun (WGS) entry which is preliminary data.</text>
</comment>
<evidence type="ECO:0000313" key="2">
    <source>
        <dbReference type="EMBL" id="MED6217924.1"/>
    </source>
</evidence>
<proteinExistence type="predicted"/>
<dbReference type="Proteomes" id="UP001341840">
    <property type="component" value="Unassembled WGS sequence"/>
</dbReference>
<evidence type="ECO:0000313" key="3">
    <source>
        <dbReference type="Proteomes" id="UP001341840"/>
    </source>
</evidence>
<accession>A0ABU6Z5V8</accession>
<feature type="transmembrane region" description="Helical" evidence="1">
    <location>
        <begin position="136"/>
        <end position="157"/>
    </location>
</feature>
<organism evidence="2 3">
    <name type="scientific">Stylosanthes scabra</name>
    <dbReference type="NCBI Taxonomy" id="79078"/>
    <lineage>
        <taxon>Eukaryota</taxon>
        <taxon>Viridiplantae</taxon>
        <taxon>Streptophyta</taxon>
        <taxon>Embryophyta</taxon>
        <taxon>Tracheophyta</taxon>
        <taxon>Spermatophyta</taxon>
        <taxon>Magnoliopsida</taxon>
        <taxon>eudicotyledons</taxon>
        <taxon>Gunneridae</taxon>
        <taxon>Pentapetalae</taxon>
        <taxon>rosids</taxon>
        <taxon>fabids</taxon>
        <taxon>Fabales</taxon>
        <taxon>Fabaceae</taxon>
        <taxon>Papilionoideae</taxon>
        <taxon>50 kb inversion clade</taxon>
        <taxon>dalbergioids sensu lato</taxon>
        <taxon>Dalbergieae</taxon>
        <taxon>Pterocarpus clade</taxon>
        <taxon>Stylosanthes</taxon>
    </lineage>
</organism>
<keyword evidence="1" id="KW-1133">Transmembrane helix</keyword>
<feature type="transmembrane region" description="Helical" evidence="1">
    <location>
        <begin position="370"/>
        <end position="389"/>
    </location>
</feature>
<gene>
    <name evidence="2" type="ORF">PIB30_022063</name>
</gene>
<protein>
    <submittedName>
        <fullName evidence="2">Uncharacterized protein</fullName>
    </submittedName>
</protein>
<dbReference type="Gene3D" id="1.10.287.70">
    <property type="match status" value="1"/>
</dbReference>
<feature type="transmembrane region" description="Helical" evidence="1">
    <location>
        <begin position="169"/>
        <end position="193"/>
    </location>
</feature>
<keyword evidence="1" id="KW-0472">Membrane</keyword>
<reference evidence="2 3" key="1">
    <citation type="journal article" date="2023" name="Plants (Basel)">
        <title>Bridging the Gap: Combining Genomics and Transcriptomics Approaches to Understand Stylosanthes scabra, an Orphan Legume from the Brazilian Caatinga.</title>
        <authorList>
            <person name="Ferreira-Neto J.R.C."/>
            <person name="da Silva M.D."/>
            <person name="Binneck E."/>
            <person name="de Melo N.F."/>
            <person name="da Silva R.H."/>
            <person name="de Melo A.L.T.M."/>
            <person name="Pandolfi V."/>
            <person name="Bustamante F.O."/>
            <person name="Brasileiro-Vidal A.C."/>
            <person name="Benko-Iseppon A.M."/>
        </authorList>
    </citation>
    <scope>NUCLEOTIDE SEQUENCE [LARGE SCALE GENOMIC DNA]</scope>
    <source>
        <tissue evidence="2">Leaves</tissue>
    </source>
</reference>